<reference evidence="2 3" key="1">
    <citation type="submission" date="2019-04" db="EMBL/GenBank/DDBJ databases">
        <title>Annotation for the trematode Fasciola gigantica.</title>
        <authorList>
            <person name="Choi Y.-J."/>
        </authorList>
    </citation>
    <scope>NUCLEOTIDE SEQUENCE [LARGE SCALE GENOMIC DNA]</scope>
    <source>
        <strain evidence="2">Uganda_cow_1</strain>
    </source>
</reference>
<dbReference type="Proteomes" id="UP000316759">
    <property type="component" value="Unassembled WGS sequence"/>
</dbReference>
<evidence type="ECO:0000313" key="3">
    <source>
        <dbReference type="Proteomes" id="UP000316759"/>
    </source>
</evidence>
<keyword evidence="3" id="KW-1185">Reference proteome</keyword>
<protein>
    <submittedName>
        <fullName evidence="2">Uncharacterized protein</fullName>
    </submittedName>
</protein>
<dbReference type="AlphaFoldDB" id="A0A504Z330"/>
<sequence length="81" mass="9393">MFYTAVLLLVLATLTASEKTSDTYPEPREFFTTNEEIGYITPLVKRYIRFGKRGTPQSNDQRQYREDIQIPGQPLGFIRFG</sequence>
<feature type="signal peptide" evidence="1">
    <location>
        <begin position="1"/>
        <end position="17"/>
    </location>
</feature>
<evidence type="ECO:0000256" key="1">
    <source>
        <dbReference type="SAM" id="SignalP"/>
    </source>
</evidence>
<comment type="caution">
    <text evidence="2">The sequence shown here is derived from an EMBL/GenBank/DDBJ whole genome shotgun (WGS) entry which is preliminary data.</text>
</comment>
<proteinExistence type="predicted"/>
<organism evidence="2 3">
    <name type="scientific">Fasciola gigantica</name>
    <name type="common">Giant liver fluke</name>
    <dbReference type="NCBI Taxonomy" id="46835"/>
    <lineage>
        <taxon>Eukaryota</taxon>
        <taxon>Metazoa</taxon>
        <taxon>Spiralia</taxon>
        <taxon>Lophotrochozoa</taxon>
        <taxon>Platyhelminthes</taxon>
        <taxon>Trematoda</taxon>
        <taxon>Digenea</taxon>
        <taxon>Plagiorchiida</taxon>
        <taxon>Echinostomata</taxon>
        <taxon>Echinostomatoidea</taxon>
        <taxon>Fasciolidae</taxon>
        <taxon>Fasciola</taxon>
    </lineage>
</organism>
<keyword evidence="1" id="KW-0732">Signal</keyword>
<accession>A0A504Z330</accession>
<gene>
    <name evidence="2" type="ORF">FGIG_00559</name>
</gene>
<name>A0A504Z330_FASGI</name>
<feature type="chain" id="PRO_5021282148" evidence="1">
    <location>
        <begin position="18"/>
        <end position="81"/>
    </location>
</feature>
<dbReference type="EMBL" id="SUNJ01005020">
    <property type="protein sequence ID" value="TPP63970.1"/>
    <property type="molecule type" value="Genomic_DNA"/>
</dbReference>
<evidence type="ECO:0000313" key="2">
    <source>
        <dbReference type="EMBL" id="TPP63970.1"/>
    </source>
</evidence>